<dbReference type="InterPro" id="IPR014833">
    <property type="entry name" value="TnsA_N"/>
</dbReference>
<evidence type="ECO:0000313" key="3">
    <source>
        <dbReference type="Proteomes" id="UP000198623"/>
    </source>
</evidence>
<name>A0A1I2TPL2_9GAMM</name>
<dbReference type="AlphaFoldDB" id="A0A1I2TPL2"/>
<evidence type="ECO:0000313" key="2">
    <source>
        <dbReference type="EMBL" id="SFG66089.1"/>
    </source>
</evidence>
<sequence>MYRRNLKHSRVKNLFKFASLKIDDVITVESGLEFDACFHFEYSPDVISFDSQPEGFYYSFLGKELPYTPDFVVVDKVNGARFIEVKPVAKAANTDFRAKFICRQERAAALGIPVILVTERQIRLNPILNNLKLLHRYAGLQSFTELHFAILELVKKSGIVSVRNLISSTQAIEGDVLASTVTWLSLGRLKTDLSSSDLGLDSVVWC</sequence>
<dbReference type="STRING" id="1045558.SAMN05216175_110135"/>
<reference evidence="3" key="1">
    <citation type="submission" date="2016-10" db="EMBL/GenBank/DDBJ databases">
        <authorList>
            <person name="Varghese N."/>
            <person name="Submissions S."/>
        </authorList>
    </citation>
    <scope>NUCLEOTIDE SEQUENCE [LARGE SCALE GENOMIC DNA]</scope>
    <source>
        <strain evidence="3">CGMCC 1.10971</strain>
    </source>
</reference>
<keyword evidence="2" id="KW-0255">Endonuclease</keyword>
<protein>
    <submittedName>
        <fullName evidence="2">TnsA endonuclease N terminal</fullName>
    </submittedName>
</protein>
<keyword evidence="2" id="KW-0378">Hydrolase</keyword>
<dbReference type="Gene3D" id="3.40.91.30">
    <property type="match status" value="1"/>
</dbReference>
<keyword evidence="3" id="KW-1185">Reference proteome</keyword>
<dbReference type="RefSeq" id="WP_090728840.1">
    <property type="nucleotide sequence ID" value="NZ_FOOU01000010.1"/>
</dbReference>
<evidence type="ECO:0000259" key="1">
    <source>
        <dbReference type="Pfam" id="PF08722"/>
    </source>
</evidence>
<dbReference type="OrthoDB" id="6103242at2"/>
<gene>
    <name evidence="2" type="ORF">SAMN05216175_110135</name>
</gene>
<dbReference type="Proteomes" id="UP000198623">
    <property type="component" value="Unassembled WGS sequence"/>
</dbReference>
<keyword evidence="2" id="KW-0540">Nuclease</keyword>
<dbReference type="EMBL" id="FOOU01000010">
    <property type="protein sequence ID" value="SFG66089.1"/>
    <property type="molecule type" value="Genomic_DNA"/>
</dbReference>
<dbReference type="GO" id="GO:0004519">
    <property type="term" value="F:endonuclease activity"/>
    <property type="evidence" value="ECO:0007669"/>
    <property type="project" value="UniProtKB-KW"/>
</dbReference>
<proteinExistence type="predicted"/>
<dbReference type="Pfam" id="PF08722">
    <property type="entry name" value="Tn7_TnsA-like_N"/>
    <property type="match status" value="1"/>
</dbReference>
<feature type="domain" description="TnsA endonuclease N-terminal" evidence="1">
    <location>
        <begin position="43"/>
        <end position="119"/>
    </location>
</feature>
<accession>A0A1I2TPL2</accession>
<organism evidence="2 3">
    <name type="scientific">Neptunomonas qingdaonensis</name>
    <dbReference type="NCBI Taxonomy" id="1045558"/>
    <lineage>
        <taxon>Bacteria</taxon>
        <taxon>Pseudomonadati</taxon>
        <taxon>Pseudomonadota</taxon>
        <taxon>Gammaproteobacteria</taxon>
        <taxon>Oceanospirillales</taxon>
        <taxon>Oceanospirillaceae</taxon>
        <taxon>Neptunomonas</taxon>
    </lineage>
</organism>